<dbReference type="PANTHER" id="PTHR45707:SF59">
    <property type="entry name" value="PROTEIN KINASE DOMAIN-CONTAINING PROTEIN"/>
    <property type="match status" value="1"/>
</dbReference>
<sequence>MARQMRLQQLKDITGNFSKEQELGRGGFGVVYKGILKNGVSVAVKRLEVNPGIQDKQFKNEVNHLLGLKHQNIVQLLGYCDERQERLIYDEYQRKYICAEVQEKLLCYEYMPEGSLDEIIFDQSCGLEWCDCYAIIKGICKGLCYLHEECQRKPIIHLDLKPSNILLDDNLVPKIADFGLSRLFGEEQTRTCTTMVIGSIGYMAPEYYSEGEISSKSDVYSFGILILEIVTGEKNQRSRVDPSGQRYISTVWNKWSRMSKIMSQSSSLDADGCQQVDRCFKIGLNFVDLDPRRRPLASQIINMLSWECKKNEGMPSELVPKSSDGSCTSSAVTNHTVDGMCISVKIPSIAKTIELSVKKSDIVADVKLQIELKEGIHLDNQILMYAGRHLGDSQILSECGLSDDHILHVLVSPADKMCVYINIRDTRTVRVDVRNWYTVADVKLMVETMFGFPECSQILLPTKSGDAIELNGTQTLKDQNIKNNAVLMLLPDFPIFIKTWEGRTLTMVVSSFHTEEDIWEKIQKKSMINPKNTFSVTLGMF</sequence>
<dbReference type="CDD" id="cd17039">
    <property type="entry name" value="Ubl_ubiquitin_like"/>
    <property type="match status" value="2"/>
</dbReference>
<dbReference type="InterPro" id="IPR017441">
    <property type="entry name" value="Protein_kinase_ATP_BS"/>
</dbReference>
<dbReference type="eggNOG" id="ENOG502QUDG">
    <property type="taxonomic scope" value="Eukaryota"/>
</dbReference>
<dbReference type="Gene3D" id="3.10.20.90">
    <property type="entry name" value="Phosphatidylinositol 3-kinase Catalytic Subunit, Chain A, domain 1"/>
    <property type="match status" value="2"/>
</dbReference>
<dbReference type="PROSITE" id="PS00107">
    <property type="entry name" value="PROTEIN_KINASE_ATP"/>
    <property type="match status" value="1"/>
</dbReference>
<dbReference type="FunFam" id="1.10.510.10:FF:000870">
    <property type="entry name" value="OSJNBa0016N04.16-like protein"/>
    <property type="match status" value="1"/>
</dbReference>
<dbReference type="STRING" id="40148.A0A0E0BHV3"/>
<evidence type="ECO:0000256" key="3">
    <source>
        <dbReference type="ARBA" id="ARBA00022777"/>
    </source>
</evidence>
<dbReference type="SMART" id="SM00213">
    <property type="entry name" value="UBQ"/>
    <property type="match status" value="2"/>
</dbReference>
<feature type="domain" description="Protein kinase" evidence="6">
    <location>
        <begin position="17"/>
        <end position="307"/>
    </location>
</feature>
<evidence type="ECO:0008006" key="10">
    <source>
        <dbReference type="Google" id="ProtNLM"/>
    </source>
</evidence>
<protein>
    <recommendedName>
        <fullName evidence="10">Protein kinase domain-containing protein</fullName>
    </recommendedName>
</protein>
<keyword evidence="2 5" id="KW-0547">Nucleotide-binding</keyword>
<dbReference type="AlphaFoldDB" id="A0A0E0BHV3"/>
<dbReference type="PROSITE" id="PS50011">
    <property type="entry name" value="PROTEIN_KINASE_DOM"/>
    <property type="match status" value="1"/>
</dbReference>
<evidence type="ECO:0000256" key="2">
    <source>
        <dbReference type="ARBA" id="ARBA00022741"/>
    </source>
</evidence>
<evidence type="ECO:0000313" key="8">
    <source>
        <dbReference type="EnsemblPlants" id="OGLUM11G09470.2"/>
    </source>
</evidence>
<dbReference type="Proteomes" id="UP000026961">
    <property type="component" value="Chromosome 11"/>
</dbReference>
<reference evidence="8" key="1">
    <citation type="submission" date="2015-04" db="UniProtKB">
        <authorList>
            <consortium name="EnsemblPlants"/>
        </authorList>
    </citation>
    <scope>IDENTIFICATION</scope>
</reference>
<dbReference type="PROSITE" id="PS00108">
    <property type="entry name" value="PROTEIN_KINASE_ST"/>
    <property type="match status" value="1"/>
</dbReference>
<name>A0A0E0BHV3_9ORYZ</name>
<feature type="domain" description="Ubiquitin-like" evidence="7">
    <location>
        <begin position="419"/>
        <end position="490"/>
    </location>
</feature>
<evidence type="ECO:0000256" key="5">
    <source>
        <dbReference type="PROSITE-ProRule" id="PRU10141"/>
    </source>
</evidence>
<dbReference type="PANTHER" id="PTHR45707">
    <property type="entry name" value="C2 CALCIUM/LIPID-BINDING PLANT PHOSPHORIBOSYLTRANSFERASE FAMILY PROTEIN"/>
    <property type="match status" value="1"/>
</dbReference>
<dbReference type="GO" id="GO:0005524">
    <property type="term" value="F:ATP binding"/>
    <property type="evidence" value="ECO:0007669"/>
    <property type="project" value="UniProtKB-UniRule"/>
</dbReference>
<dbReference type="Gene3D" id="1.10.510.10">
    <property type="entry name" value="Transferase(Phosphotransferase) domain 1"/>
    <property type="match status" value="1"/>
</dbReference>
<keyword evidence="4 5" id="KW-0067">ATP-binding</keyword>
<keyword evidence="9" id="KW-1185">Reference proteome</keyword>
<dbReference type="Gene3D" id="3.30.200.20">
    <property type="entry name" value="Phosphorylase Kinase, domain 1"/>
    <property type="match status" value="1"/>
</dbReference>
<dbReference type="SUPFAM" id="SSF56112">
    <property type="entry name" value="Protein kinase-like (PK-like)"/>
    <property type="match status" value="1"/>
</dbReference>
<dbReference type="InterPro" id="IPR011009">
    <property type="entry name" value="Kinase-like_dom_sf"/>
</dbReference>
<feature type="binding site" evidence="5">
    <location>
        <position position="45"/>
    </location>
    <ligand>
        <name>ATP</name>
        <dbReference type="ChEBI" id="CHEBI:30616"/>
    </ligand>
</feature>
<dbReference type="InterPro" id="IPR029071">
    <property type="entry name" value="Ubiquitin-like_domsf"/>
</dbReference>
<feature type="domain" description="Ubiquitin-like" evidence="7">
    <location>
        <begin position="340"/>
        <end position="412"/>
    </location>
</feature>
<dbReference type="InterPro" id="IPR008271">
    <property type="entry name" value="Ser/Thr_kinase_AS"/>
</dbReference>
<dbReference type="InterPro" id="IPR000719">
    <property type="entry name" value="Prot_kinase_dom"/>
</dbReference>
<keyword evidence="1" id="KW-0808">Transferase</keyword>
<accession>A0A0E0BHV3</accession>
<dbReference type="SUPFAM" id="SSF54236">
    <property type="entry name" value="Ubiquitin-like"/>
    <property type="match status" value="2"/>
</dbReference>
<dbReference type="Pfam" id="PF00069">
    <property type="entry name" value="Pkinase"/>
    <property type="match status" value="1"/>
</dbReference>
<dbReference type="SMART" id="SM00220">
    <property type="entry name" value="S_TKc"/>
    <property type="match status" value="1"/>
</dbReference>
<keyword evidence="3" id="KW-0418">Kinase</keyword>
<dbReference type="Gramene" id="OGLUM11G09470.2">
    <property type="protein sequence ID" value="OGLUM11G09470.2"/>
    <property type="gene ID" value="OGLUM11G09470"/>
</dbReference>
<evidence type="ECO:0000256" key="1">
    <source>
        <dbReference type="ARBA" id="ARBA00022679"/>
    </source>
</evidence>
<dbReference type="InterPro" id="IPR019956">
    <property type="entry name" value="Ubiquitin_dom"/>
</dbReference>
<dbReference type="Pfam" id="PF00240">
    <property type="entry name" value="ubiquitin"/>
    <property type="match status" value="1"/>
</dbReference>
<evidence type="ECO:0000259" key="6">
    <source>
        <dbReference type="PROSITE" id="PS50011"/>
    </source>
</evidence>
<dbReference type="GO" id="GO:0004672">
    <property type="term" value="F:protein kinase activity"/>
    <property type="evidence" value="ECO:0007669"/>
    <property type="project" value="InterPro"/>
</dbReference>
<evidence type="ECO:0000259" key="7">
    <source>
        <dbReference type="PROSITE" id="PS50053"/>
    </source>
</evidence>
<evidence type="ECO:0000256" key="4">
    <source>
        <dbReference type="ARBA" id="ARBA00022840"/>
    </source>
</evidence>
<dbReference type="FunFam" id="3.30.200.20:FF:000465">
    <property type="entry name" value="Cysteine-rich receptor-like protein kinase 6"/>
    <property type="match status" value="1"/>
</dbReference>
<dbReference type="InterPro" id="IPR000626">
    <property type="entry name" value="Ubiquitin-like_dom"/>
</dbReference>
<dbReference type="EnsemblPlants" id="OGLUM11G09470.2">
    <property type="protein sequence ID" value="OGLUM11G09470.2"/>
    <property type="gene ID" value="OGLUM11G09470"/>
</dbReference>
<evidence type="ECO:0000313" key="9">
    <source>
        <dbReference type="Proteomes" id="UP000026961"/>
    </source>
</evidence>
<reference evidence="8" key="2">
    <citation type="submission" date="2018-05" db="EMBL/GenBank/DDBJ databases">
        <title>OgluRS3 (Oryza glumaepatula Reference Sequence Version 3).</title>
        <authorList>
            <person name="Zhang J."/>
            <person name="Kudrna D."/>
            <person name="Lee S."/>
            <person name="Talag J."/>
            <person name="Welchert J."/>
            <person name="Wing R.A."/>
        </authorList>
    </citation>
    <scope>NUCLEOTIDE SEQUENCE [LARGE SCALE GENOMIC DNA]</scope>
</reference>
<dbReference type="PROSITE" id="PS50053">
    <property type="entry name" value="UBIQUITIN_2"/>
    <property type="match status" value="2"/>
</dbReference>
<dbReference type="PRINTS" id="PR00348">
    <property type="entry name" value="UBIQUITIN"/>
</dbReference>
<proteinExistence type="predicted"/>
<organism evidence="8">
    <name type="scientific">Oryza glumipatula</name>
    <dbReference type="NCBI Taxonomy" id="40148"/>
    <lineage>
        <taxon>Eukaryota</taxon>
        <taxon>Viridiplantae</taxon>
        <taxon>Streptophyta</taxon>
        <taxon>Embryophyta</taxon>
        <taxon>Tracheophyta</taxon>
        <taxon>Spermatophyta</taxon>
        <taxon>Magnoliopsida</taxon>
        <taxon>Liliopsida</taxon>
        <taxon>Poales</taxon>
        <taxon>Poaceae</taxon>
        <taxon>BOP clade</taxon>
        <taxon>Oryzoideae</taxon>
        <taxon>Oryzeae</taxon>
        <taxon>Oryzinae</taxon>
        <taxon>Oryza</taxon>
    </lineage>
</organism>